<evidence type="ECO:0000313" key="7">
    <source>
        <dbReference type="Proteomes" id="UP000095780"/>
    </source>
</evidence>
<keyword evidence="2" id="KW-0812">Transmembrane</keyword>
<evidence type="ECO:0000256" key="1">
    <source>
        <dbReference type="SAM" id="MobiDB-lite"/>
    </source>
</evidence>
<feature type="domain" description="Phosphodiester glycosidase" evidence="3">
    <location>
        <begin position="210"/>
        <end position="387"/>
    </location>
</feature>
<feature type="region of interest" description="Disordered" evidence="1">
    <location>
        <begin position="36"/>
        <end position="57"/>
    </location>
</feature>
<keyword evidence="2" id="KW-0472">Membrane</keyword>
<dbReference type="PANTHER" id="PTHR40446">
    <property type="entry name" value="N-ACETYLGLUCOSAMINE-1-PHOSPHODIESTER ALPHA-N-ACETYLGLUCOSAMINIDASE"/>
    <property type="match status" value="1"/>
</dbReference>
<dbReference type="EMBL" id="CZBU01000008">
    <property type="protein sequence ID" value="CUQ79197.1"/>
    <property type="molecule type" value="Genomic_DNA"/>
</dbReference>
<dbReference type="Proteomes" id="UP000095780">
    <property type="component" value="Unassembled WGS sequence"/>
</dbReference>
<gene>
    <name evidence="4" type="ORF">ERS852490_02861</name>
    <name evidence="5" type="ORF">ERS852492_02880</name>
</gene>
<dbReference type="RefSeq" id="WP_055216656.1">
    <property type="nucleotide sequence ID" value="NZ_CABIXW010000010.1"/>
</dbReference>
<evidence type="ECO:0000259" key="3">
    <source>
        <dbReference type="Pfam" id="PF09992"/>
    </source>
</evidence>
<evidence type="ECO:0000313" key="5">
    <source>
        <dbReference type="EMBL" id="CUQ91379.1"/>
    </source>
</evidence>
<dbReference type="Pfam" id="PF09992">
    <property type="entry name" value="NAGPA"/>
    <property type="match status" value="1"/>
</dbReference>
<sequence>MAKRKNNIDDIDIVDDFELEDIDDFDPFDVLDDSYEDEKSYANDKPQGGNTSNRRNKNKKKNPVLVWAGRVGATLLSTILILVIFLYAVMAMLVYGPSKTAKIQFVLSVQETSAIGFLANWFCSQDEIDQIKANNAIKDTDEITDAGLVNIDTAAQDPETPDIEIVDVKGATYSGKLMIVKDPSRLFVGTVPEFTNGNGMVVADIAKRYDAIGGVNGGEFVDGETTYTAMPIGLVMKDGEILNDNGGTSHVTGITFDNKLVLGNMNAAKAKELNIRDCVSISNHIGPFLIVNGEAQDIVGIAGGTNPRTAIGQTADGKILLLAVDGRQPNSIGATFSDLQDIMAQYGAVNASTMDGGTSTQMYYDGEVINVPYSPTGPRSCPTAFLIK</sequence>
<name>A0A174Z005_9FIRM</name>
<protein>
    <submittedName>
        <fullName evidence="4">Exopolysaccharide biosynthesis protein related to N-acetylglucosamine-1-phosphodiester alpha-N-acetylglucosaminidase</fullName>
    </submittedName>
</protein>
<dbReference type="Proteomes" id="UP000095621">
    <property type="component" value="Unassembled WGS sequence"/>
</dbReference>
<keyword evidence="2" id="KW-1133">Transmembrane helix</keyword>
<evidence type="ECO:0000313" key="4">
    <source>
        <dbReference type="EMBL" id="CUQ79197.1"/>
    </source>
</evidence>
<accession>A0A174Z005</accession>
<dbReference type="EMBL" id="CZBV01000010">
    <property type="protein sequence ID" value="CUQ91379.1"/>
    <property type="molecule type" value="Genomic_DNA"/>
</dbReference>
<reference evidence="6 7" key="1">
    <citation type="submission" date="2015-09" db="EMBL/GenBank/DDBJ databases">
        <authorList>
            <consortium name="Pathogen Informatics"/>
        </authorList>
    </citation>
    <scope>NUCLEOTIDE SEQUENCE [LARGE SCALE GENOMIC DNA]</scope>
    <source>
        <strain evidence="4 6">2789STDY5834875</strain>
        <strain evidence="5 7">2789STDY5834878</strain>
    </source>
</reference>
<evidence type="ECO:0000256" key="2">
    <source>
        <dbReference type="SAM" id="Phobius"/>
    </source>
</evidence>
<dbReference type="AlphaFoldDB" id="A0A174Z005"/>
<dbReference type="OrthoDB" id="9809781at2"/>
<dbReference type="PANTHER" id="PTHR40446:SF2">
    <property type="entry name" value="N-ACETYLGLUCOSAMINE-1-PHOSPHODIESTER ALPHA-N-ACETYLGLUCOSAMINIDASE"/>
    <property type="match status" value="1"/>
</dbReference>
<organism evidence="4 6">
    <name type="scientific">Lachnospira eligens</name>
    <dbReference type="NCBI Taxonomy" id="39485"/>
    <lineage>
        <taxon>Bacteria</taxon>
        <taxon>Bacillati</taxon>
        <taxon>Bacillota</taxon>
        <taxon>Clostridia</taxon>
        <taxon>Lachnospirales</taxon>
        <taxon>Lachnospiraceae</taxon>
        <taxon>Lachnospira</taxon>
    </lineage>
</organism>
<proteinExistence type="predicted"/>
<dbReference type="InterPro" id="IPR018711">
    <property type="entry name" value="NAGPA"/>
</dbReference>
<feature type="transmembrane region" description="Helical" evidence="2">
    <location>
        <begin position="64"/>
        <end position="95"/>
    </location>
</feature>
<evidence type="ECO:0000313" key="6">
    <source>
        <dbReference type="Proteomes" id="UP000095621"/>
    </source>
</evidence>